<dbReference type="Proteomes" id="UP001239994">
    <property type="component" value="Unassembled WGS sequence"/>
</dbReference>
<dbReference type="EMBL" id="JAROKS010000007">
    <property type="protein sequence ID" value="KAK1802423.1"/>
    <property type="molecule type" value="Genomic_DNA"/>
</dbReference>
<sequence>MLKTTKLLEIGCVNCLTASTPPPLHLSTSPLLHLNQKERANFTRTACSQRQMAPHPGSTKDLILAPRAFHQAEDCFNTLTPATLFPHMYFAFGENLAVALSDEAAGLAADHAAGPEWEVCLGINSGRLHVKDMTNPEQHDNKLRVITSALYNITFNRLVILLKLNRCLTLISVNKYLYSSGRQIHSIAVVAECRTEGQSQKPMLLLRDMQINGTRQKGDRRQCSARAALGSGQYGSGPDILLAELPLDWSSYSTNHLQESLPLIVNRTLKSAWAEDNDEDVIMQITALGTDNAHCLRWEGAGEWRKLQRNDAQGGRGGPWDNITSVKHTCQTTGFSAVWTLYVRLAEGGKSRLDEQQTGSDPGPPGAPSGSSWKRAAECVFLLTVSALRGEFCRGTREYAARILQSSPRETAPSGKRGILPETAVLRGEKNLFGCRAAAVARRKMKDFSFCSPNESSNDGSIPKSAERSHCAAP</sequence>
<evidence type="ECO:0000256" key="1">
    <source>
        <dbReference type="SAM" id="MobiDB-lite"/>
    </source>
</evidence>
<protein>
    <submittedName>
        <fullName evidence="2">Uncharacterized protein</fullName>
    </submittedName>
</protein>
<gene>
    <name evidence="2" type="ORF">P4O66_021781</name>
</gene>
<organism evidence="2 3">
    <name type="scientific">Electrophorus voltai</name>
    <dbReference type="NCBI Taxonomy" id="2609070"/>
    <lineage>
        <taxon>Eukaryota</taxon>
        <taxon>Metazoa</taxon>
        <taxon>Chordata</taxon>
        <taxon>Craniata</taxon>
        <taxon>Vertebrata</taxon>
        <taxon>Euteleostomi</taxon>
        <taxon>Actinopterygii</taxon>
        <taxon>Neopterygii</taxon>
        <taxon>Teleostei</taxon>
        <taxon>Ostariophysi</taxon>
        <taxon>Gymnotiformes</taxon>
        <taxon>Gymnotoidei</taxon>
        <taxon>Gymnotidae</taxon>
        <taxon>Electrophorus</taxon>
    </lineage>
</organism>
<feature type="compositionally biased region" description="Basic and acidic residues" evidence="1">
    <location>
        <begin position="465"/>
        <end position="474"/>
    </location>
</feature>
<feature type="compositionally biased region" description="Polar residues" evidence="1">
    <location>
        <begin position="451"/>
        <end position="460"/>
    </location>
</feature>
<reference evidence="2" key="1">
    <citation type="submission" date="2023-03" db="EMBL/GenBank/DDBJ databases">
        <title>Electrophorus voltai genome.</title>
        <authorList>
            <person name="Bian C."/>
        </authorList>
    </citation>
    <scope>NUCLEOTIDE SEQUENCE</scope>
    <source>
        <strain evidence="2">CB-2022</strain>
        <tissue evidence="2">Muscle</tissue>
    </source>
</reference>
<feature type="region of interest" description="Disordered" evidence="1">
    <location>
        <begin position="352"/>
        <end position="371"/>
    </location>
</feature>
<evidence type="ECO:0000313" key="2">
    <source>
        <dbReference type="EMBL" id="KAK1802423.1"/>
    </source>
</evidence>
<feature type="region of interest" description="Disordered" evidence="1">
    <location>
        <begin position="449"/>
        <end position="474"/>
    </location>
</feature>
<name>A0AAD8ZN60_9TELE</name>
<dbReference type="AlphaFoldDB" id="A0AAD8ZN60"/>
<accession>A0AAD8ZN60</accession>
<keyword evidence="3" id="KW-1185">Reference proteome</keyword>
<evidence type="ECO:0000313" key="3">
    <source>
        <dbReference type="Proteomes" id="UP001239994"/>
    </source>
</evidence>
<proteinExistence type="predicted"/>
<comment type="caution">
    <text evidence="2">The sequence shown here is derived from an EMBL/GenBank/DDBJ whole genome shotgun (WGS) entry which is preliminary data.</text>
</comment>